<dbReference type="PANTHER" id="PTHR37010">
    <property type="entry name" value="SULFURTRANSFERASE TUSE"/>
    <property type="match status" value="1"/>
</dbReference>
<keyword evidence="7" id="KW-1185">Reference proteome</keyword>
<dbReference type="HOGENOM" id="CLU_153199_1_0_6"/>
<dbReference type="GO" id="GO:0002143">
    <property type="term" value="P:tRNA wobble position uridine thiolation"/>
    <property type="evidence" value="ECO:0007669"/>
    <property type="project" value="TreeGrafter"/>
</dbReference>
<dbReference type="PIRSF" id="PIRSF006223">
    <property type="entry name" value="DsrC_TusE"/>
    <property type="match status" value="1"/>
</dbReference>
<dbReference type="PATRIC" id="fig|80852.17.peg.1638"/>
<dbReference type="InterPro" id="IPR042072">
    <property type="entry name" value="DsrC-like_C"/>
</dbReference>
<comment type="subcellular location">
    <subcellularLocation>
        <location evidence="1">Cytoplasm</location>
    </subcellularLocation>
</comment>
<reference evidence="7" key="1">
    <citation type="submission" date="2014-09" db="EMBL/GenBank/DDBJ databases">
        <authorList>
            <person name="Hjerde E."/>
        </authorList>
    </citation>
    <scope>NUCLEOTIDE SEQUENCE [LARGE SCALE GENOMIC DNA]</scope>
    <source>
        <strain evidence="7">06/09/139</strain>
    </source>
</reference>
<dbReference type="SUPFAM" id="SSF69721">
    <property type="entry name" value="DsrC, the gamma subunit of dissimilatory sulfite reductase"/>
    <property type="match status" value="1"/>
</dbReference>
<name>A0A090IMK6_9GAMM</name>
<dbReference type="InterPro" id="IPR007453">
    <property type="entry name" value="DsrC/TusE"/>
</dbReference>
<evidence type="ECO:0000256" key="5">
    <source>
        <dbReference type="PIRSR" id="PIRSR006223-50"/>
    </source>
</evidence>
<evidence type="ECO:0000256" key="2">
    <source>
        <dbReference type="ARBA" id="ARBA00022490"/>
    </source>
</evidence>
<dbReference type="Pfam" id="PF04358">
    <property type="entry name" value="DsrC"/>
    <property type="match status" value="1"/>
</dbReference>
<dbReference type="GO" id="GO:0097163">
    <property type="term" value="F:sulfur carrier activity"/>
    <property type="evidence" value="ECO:0007669"/>
    <property type="project" value="TreeGrafter"/>
</dbReference>
<comment type="function">
    <text evidence="4">Part of a sulfur-relay system.</text>
</comment>
<evidence type="ECO:0000256" key="1">
    <source>
        <dbReference type="ARBA" id="ARBA00004496"/>
    </source>
</evidence>
<evidence type="ECO:0000313" key="6">
    <source>
        <dbReference type="EMBL" id="CED71662.1"/>
    </source>
</evidence>
<dbReference type="FunFam" id="1.10.10.370:FF:000001">
    <property type="entry name" value="Sulfurtransferase"/>
    <property type="match status" value="1"/>
</dbReference>
<dbReference type="GeneID" id="28541148"/>
<dbReference type="OrthoDB" id="9786347at2"/>
<evidence type="ECO:0000313" key="7">
    <source>
        <dbReference type="Proteomes" id="UP000032427"/>
    </source>
</evidence>
<protein>
    <recommendedName>
        <fullName evidence="4">Sulfurtransferase</fullName>
        <ecNumber evidence="4">2.8.1.-</ecNumber>
    </recommendedName>
</protein>
<dbReference type="AlphaFoldDB" id="A0A090IMK6"/>
<accession>A0A090IMK6</accession>
<gene>
    <name evidence="6" type="primary">tusE</name>
    <name evidence="6" type="ORF">AWOD_I_1590</name>
</gene>
<dbReference type="GO" id="GO:0005737">
    <property type="term" value="C:cytoplasm"/>
    <property type="evidence" value="ECO:0007669"/>
    <property type="project" value="UniProtKB-SubCell"/>
</dbReference>
<dbReference type="InterPro" id="IPR043163">
    <property type="entry name" value="DsrC-like_N"/>
</dbReference>
<dbReference type="PANTHER" id="PTHR37010:SF1">
    <property type="entry name" value="SULFURTRANSFERASE TUSE"/>
    <property type="match status" value="1"/>
</dbReference>
<proteinExistence type="inferred from homology"/>
<evidence type="ECO:0000256" key="4">
    <source>
        <dbReference type="PIRNR" id="PIRNR006223"/>
    </source>
</evidence>
<keyword evidence="3 4" id="KW-0808">Transferase</keyword>
<dbReference type="KEGG" id="awd:AWOD_I_1590"/>
<feature type="active site" description="Cysteine persulfide intermediate" evidence="5">
    <location>
        <position position="107"/>
    </location>
</feature>
<evidence type="ECO:0000256" key="3">
    <source>
        <dbReference type="ARBA" id="ARBA00022679"/>
    </source>
</evidence>
<dbReference type="Gene3D" id="3.30.1420.10">
    <property type="match status" value="1"/>
</dbReference>
<keyword evidence="2" id="KW-0963">Cytoplasm</keyword>
<comment type="similarity">
    <text evidence="4">Belongs to the dsrC/tusE family.</text>
</comment>
<dbReference type="InterPro" id="IPR025526">
    <property type="entry name" value="DsrC-like_dom_sf"/>
</dbReference>
<dbReference type="NCBIfam" id="TIGR03342">
    <property type="entry name" value="dsrC_tusE_dsvC"/>
    <property type="match status" value="1"/>
</dbReference>
<dbReference type="GO" id="GO:0016740">
    <property type="term" value="F:transferase activity"/>
    <property type="evidence" value="ECO:0007669"/>
    <property type="project" value="UniProtKB-KW"/>
</dbReference>
<dbReference type="EMBL" id="LN554846">
    <property type="protein sequence ID" value="CED71662.1"/>
    <property type="molecule type" value="Genomic_DNA"/>
</dbReference>
<sequence length="108" mass="12527">MEFNGKHIERDAQGYLMNHTDWCEELVPLFAKEENIELTDAHWEVIRFVRSFYEEFKTSPAVRMLVKAMKKEHGPEKGNSKYLFKLFKLGPAKQATKLAGLPKPAKCL</sequence>
<organism evidence="6 7">
    <name type="scientific">Aliivibrio wodanis</name>
    <dbReference type="NCBI Taxonomy" id="80852"/>
    <lineage>
        <taxon>Bacteria</taxon>
        <taxon>Pseudomonadati</taxon>
        <taxon>Pseudomonadota</taxon>
        <taxon>Gammaproteobacteria</taxon>
        <taxon>Vibrionales</taxon>
        <taxon>Vibrionaceae</taxon>
        <taxon>Aliivibrio</taxon>
    </lineage>
</organism>
<dbReference type="EC" id="2.8.1.-" evidence="4"/>
<dbReference type="STRING" id="80852.AWOD_I_1590"/>
<dbReference type="Gene3D" id="1.10.10.370">
    <property type="entry name" value="DsrC-like protein, C-terminal domain"/>
    <property type="match status" value="1"/>
</dbReference>
<dbReference type="Proteomes" id="UP000032427">
    <property type="component" value="Chromosome 1"/>
</dbReference>